<evidence type="ECO:0000313" key="2">
    <source>
        <dbReference type="EMBL" id="EME46495.1"/>
    </source>
</evidence>
<dbReference type="Proteomes" id="UP000016933">
    <property type="component" value="Unassembled WGS sequence"/>
</dbReference>
<dbReference type="eggNOG" id="ENOG502SX98">
    <property type="taxonomic scope" value="Eukaryota"/>
</dbReference>
<gene>
    <name evidence="2" type="ORF">DOTSEDRAFT_61127</name>
</gene>
<evidence type="ECO:0000313" key="3">
    <source>
        <dbReference type="Proteomes" id="UP000016933"/>
    </source>
</evidence>
<protein>
    <recommendedName>
        <fullName evidence="4">RRM domain-containing protein</fullName>
    </recommendedName>
</protein>
<dbReference type="AlphaFoldDB" id="N1PVW0"/>
<keyword evidence="3" id="KW-1185">Reference proteome</keyword>
<reference evidence="2 3" key="2">
    <citation type="journal article" date="2012" name="PLoS Pathog.">
        <title>Diverse lifestyles and strategies of plant pathogenesis encoded in the genomes of eighteen Dothideomycetes fungi.</title>
        <authorList>
            <person name="Ohm R.A."/>
            <person name="Feau N."/>
            <person name="Henrissat B."/>
            <person name="Schoch C.L."/>
            <person name="Horwitz B.A."/>
            <person name="Barry K.W."/>
            <person name="Condon B.J."/>
            <person name="Copeland A.C."/>
            <person name="Dhillon B."/>
            <person name="Glaser F."/>
            <person name="Hesse C.N."/>
            <person name="Kosti I."/>
            <person name="LaButti K."/>
            <person name="Lindquist E.A."/>
            <person name="Lucas S."/>
            <person name="Salamov A.A."/>
            <person name="Bradshaw R.E."/>
            <person name="Ciuffetti L."/>
            <person name="Hamelin R.C."/>
            <person name="Kema G.H.J."/>
            <person name="Lawrence C."/>
            <person name="Scott J.A."/>
            <person name="Spatafora J.W."/>
            <person name="Turgeon B.G."/>
            <person name="de Wit P.J.G.M."/>
            <person name="Zhong S."/>
            <person name="Goodwin S.B."/>
            <person name="Grigoriev I.V."/>
        </authorList>
    </citation>
    <scope>NUCLEOTIDE SEQUENCE [LARGE SCALE GENOMIC DNA]</scope>
    <source>
        <strain evidence="3">NZE10 / CBS 128990</strain>
    </source>
</reference>
<dbReference type="CDD" id="cd00590">
    <property type="entry name" value="RRM_SF"/>
    <property type="match status" value="1"/>
</dbReference>
<evidence type="ECO:0000256" key="1">
    <source>
        <dbReference type="SAM" id="MobiDB-lite"/>
    </source>
</evidence>
<feature type="region of interest" description="Disordered" evidence="1">
    <location>
        <begin position="233"/>
        <end position="264"/>
    </location>
</feature>
<feature type="region of interest" description="Disordered" evidence="1">
    <location>
        <begin position="140"/>
        <end position="163"/>
    </location>
</feature>
<dbReference type="OMA" id="RAVHQDY"/>
<reference evidence="3" key="1">
    <citation type="journal article" date="2012" name="PLoS Genet.">
        <title>The genomes of the fungal plant pathogens Cladosporium fulvum and Dothistroma septosporum reveal adaptation to different hosts and lifestyles but also signatures of common ancestry.</title>
        <authorList>
            <person name="de Wit P.J.G.M."/>
            <person name="van der Burgt A."/>
            <person name="Oekmen B."/>
            <person name="Stergiopoulos I."/>
            <person name="Abd-Elsalam K.A."/>
            <person name="Aerts A.L."/>
            <person name="Bahkali A.H."/>
            <person name="Beenen H.G."/>
            <person name="Chettri P."/>
            <person name="Cox M.P."/>
            <person name="Datema E."/>
            <person name="de Vries R.P."/>
            <person name="Dhillon B."/>
            <person name="Ganley A.R."/>
            <person name="Griffiths S.A."/>
            <person name="Guo Y."/>
            <person name="Hamelin R.C."/>
            <person name="Henrissat B."/>
            <person name="Kabir M.S."/>
            <person name="Jashni M.K."/>
            <person name="Kema G."/>
            <person name="Klaubauf S."/>
            <person name="Lapidus A."/>
            <person name="Levasseur A."/>
            <person name="Lindquist E."/>
            <person name="Mehrabi R."/>
            <person name="Ohm R.A."/>
            <person name="Owen T.J."/>
            <person name="Salamov A."/>
            <person name="Schwelm A."/>
            <person name="Schijlen E."/>
            <person name="Sun H."/>
            <person name="van den Burg H.A."/>
            <person name="van Ham R.C.H.J."/>
            <person name="Zhang S."/>
            <person name="Goodwin S.B."/>
            <person name="Grigoriev I.V."/>
            <person name="Collemare J."/>
            <person name="Bradshaw R.E."/>
        </authorList>
    </citation>
    <scope>NUCLEOTIDE SEQUENCE [LARGE SCALE GENOMIC DNA]</scope>
    <source>
        <strain evidence="3">NZE10 / CBS 128990</strain>
    </source>
</reference>
<dbReference type="EMBL" id="KB446537">
    <property type="protein sequence ID" value="EME46495.1"/>
    <property type="molecule type" value="Genomic_DNA"/>
</dbReference>
<feature type="region of interest" description="Disordered" evidence="1">
    <location>
        <begin position="84"/>
        <end position="123"/>
    </location>
</feature>
<sequence length="264" mass="29363">MATSIARSTANRALHLRITPRPSTLGESREVLRLLSGFGEIEHFKNLKYDTLTSPNIALVIFRDEEAARHCHKKAPIRFRMGKAPAGQEHAYSHEGASNVNQSNASPQPTTVAPSMHTQAFQPSNAPFGLARIRSMSIASHQPTIPDPPPRAPVRPFEPPKPTLLEPRLFQIQISTARANFRDQINGGRFYGSFPLDSKSIASRDLQKSVPTPGMSCVDWRGEGRPWRIMKKEKEKEGQTKTLWQLHEEGPDGATSFRDESLPG</sequence>
<evidence type="ECO:0008006" key="4">
    <source>
        <dbReference type="Google" id="ProtNLM"/>
    </source>
</evidence>
<proteinExistence type="predicted"/>
<name>N1PVW0_DOTSN</name>
<feature type="compositionally biased region" description="Polar residues" evidence="1">
    <location>
        <begin position="96"/>
        <end position="123"/>
    </location>
</feature>
<accession>N1PVW0</accession>
<dbReference type="HOGENOM" id="CLU_093941_0_0_1"/>
<organism evidence="2 3">
    <name type="scientific">Dothistroma septosporum (strain NZE10 / CBS 128990)</name>
    <name type="common">Red band needle blight fungus</name>
    <name type="synonym">Mycosphaerella pini</name>
    <dbReference type="NCBI Taxonomy" id="675120"/>
    <lineage>
        <taxon>Eukaryota</taxon>
        <taxon>Fungi</taxon>
        <taxon>Dikarya</taxon>
        <taxon>Ascomycota</taxon>
        <taxon>Pezizomycotina</taxon>
        <taxon>Dothideomycetes</taxon>
        <taxon>Dothideomycetidae</taxon>
        <taxon>Mycosphaerellales</taxon>
        <taxon>Mycosphaerellaceae</taxon>
        <taxon>Dothistroma</taxon>
    </lineage>
</organism>
<dbReference type="OrthoDB" id="5367448at2759"/>
<feature type="compositionally biased region" description="Pro residues" evidence="1">
    <location>
        <begin position="145"/>
        <end position="162"/>
    </location>
</feature>